<dbReference type="Pfam" id="PF01139">
    <property type="entry name" value="RtcB"/>
    <property type="match status" value="1"/>
</dbReference>
<dbReference type="InterPro" id="IPR052915">
    <property type="entry name" value="RtcB-like"/>
</dbReference>
<evidence type="ECO:0000256" key="8">
    <source>
        <dbReference type="ARBA" id="ARBA00023211"/>
    </source>
</evidence>
<dbReference type="Gene3D" id="3.90.1860.10">
    <property type="entry name" value="tRNA-splicing ligase RtcB"/>
    <property type="match status" value="1"/>
</dbReference>
<keyword evidence="5" id="KW-0547">Nucleotide-binding</keyword>
<comment type="cofactor">
    <cofactor evidence="1">
        <name>Mn(2+)</name>
        <dbReference type="ChEBI" id="CHEBI:29035"/>
    </cofactor>
</comment>
<comment type="catalytic activity">
    <reaction evidence="9">
        <text>a 3'-end 3'-phospho-ribonucleotide-RNA + a 5'-end dephospho-ribonucleoside-RNA + GTP = a ribonucleotidyl-ribonucleotide-RNA + GMP + diphosphate</text>
        <dbReference type="Rhea" id="RHEA:68076"/>
        <dbReference type="Rhea" id="RHEA-COMP:10463"/>
        <dbReference type="Rhea" id="RHEA-COMP:13936"/>
        <dbReference type="Rhea" id="RHEA-COMP:17355"/>
        <dbReference type="ChEBI" id="CHEBI:33019"/>
        <dbReference type="ChEBI" id="CHEBI:37565"/>
        <dbReference type="ChEBI" id="CHEBI:58115"/>
        <dbReference type="ChEBI" id="CHEBI:83062"/>
        <dbReference type="ChEBI" id="CHEBI:138284"/>
        <dbReference type="ChEBI" id="CHEBI:173118"/>
        <dbReference type="EC" id="6.5.1.8"/>
    </reaction>
</comment>
<proteinExistence type="predicted"/>
<dbReference type="EC" id="6.5.1.8" evidence="2"/>
<evidence type="ECO:0000256" key="1">
    <source>
        <dbReference type="ARBA" id="ARBA00001936"/>
    </source>
</evidence>
<evidence type="ECO:0000256" key="9">
    <source>
        <dbReference type="ARBA" id="ARBA00047746"/>
    </source>
</evidence>
<evidence type="ECO:0000256" key="2">
    <source>
        <dbReference type="ARBA" id="ARBA00012726"/>
    </source>
</evidence>
<organism evidence="10 11">
    <name type="scientific">Cohnella soli</name>
    <dbReference type="NCBI Taxonomy" id="425005"/>
    <lineage>
        <taxon>Bacteria</taxon>
        <taxon>Bacillati</taxon>
        <taxon>Bacillota</taxon>
        <taxon>Bacilli</taxon>
        <taxon>Bacillales</taxon>
        <taxon>Paenibacillaceae</taxon>
        <taxon>Cohnella</taxon>
    </lineage>
</organism>
<dbReference type="RefSeq" id="WP_378128809.1">
    <property type="nucleotide sequence ID" value="NZ_JBHSMI010000002.1"/>
</dbReference>
<keyword evidence="8" id="KW-0464">Manganese</keyword>
<evidence type="ECO:0000256" key="6">
    <source>
        <dbReference type="ARBA" id="ARBA00022800"/>
    </source>
</evidence>
<dbReference type="InterPro" id="IPR001233">
    <property type="entry name" value="RtcB"/>
</dbReference>
<evidence type="ECO:0000256" key="4">
    <source>
        <dbReference type="ARBA" id="ARBA00022723"/>
    </source>
</evidence>
<reference evidence="11" key="1">
    <citation type="journal article" date="2019" name="Int. J. Syst. Evol. Microbiol.">
        <title>The Global Catalogue of Microorganisms (GCM) 10K type strain sequencing project: providing services to taxonomists for standard genome sequencing and annotation.</title>
        <authorList>
            <consortium name="The Broad Institute Genomics Platform"/>
            <consortium name="The Broad Institute Genome Sequencing Center for Infectious Disease"/>
            <person name="Wu L."/>
            <person name="Ma J."/>
        </authorList>
    </citation>
    <scope>NUCLEOTIDE SEQUENCE [LARGE SCALE GENOMIC DNA]</scope>
    <source>
        <strain evidence="11">CGMCC 1.18575</strain>
    </source>
</reference>
<evidence type="ECO:0000313" key="11">
    <source>
        <dbReference type="Proteomes" id="UP001596113"/>
    </source>
</evidence>
<accession>A0ABW0HLT1</accession>
<gene>
    <name evidence="10" type="ORF">ACFPOF_01230</name>
</gene>
<keyword evidence="6" id="KW-0692">RNA repair</keyword>
<dbReference type="PANTHER" id="PTHR43749">
    <property type="entry name" value="RNA-SPLICING LIGASE RTCB"/>
    <property type="match status" value="1"/>
</dbReference>
<dbReference type="EMBL" id="JBHSMI010000002">
    <property type="protein sequence ID" value="MFC5401343.1"/>
    <property type="molecule type" value="Genomic_DNA"/>
</dbReference>
<sequence>MTYQIIDNVRVWGNPDPGALSQAKTCAEHGNVVQALLMADHHKGYSQPIGGVVAYAGQISPSGVGYDIACGNKAVRTNLMAADVKPHLSAIMDQIARKISFGVGRVNSEKVDHELFDDPDWRVYATVGRQEHDKLKSLARDQLGTVGSGNHYVDLFEEAGTGRLWIGNHFGSRGFGHKTASGFINLTAGRDFLANAPGEKMDQPPVLLDLDSELGDMYFRAMKLAGRYAYAGRDYVIKQVLSIIGATADFEVHNHHNFAWLESHEGKDTVVVRKGATPSAPGQLGFIGGSMGDISVIVRGKDSVENRDSFYSTVHGAGRVMSRTQAAGKMNWKTRTRSGGQIAPEQMLQAVRNYGVELRGAGTDESPFVYRKLQEVLDAHSETIDVLNVLKPIGVCMAGADEFDPYKD</sequence>
<keyword evidence="4" id="KW-0479">Metal-binding</keyword>
<evidence type="ECO:0000256" key="7">
    <source>
        <dbReference type="ARBA" id="ARBA00023134"/>
    </source>
</evidence>
<dbReference type="Proteomes" id="UP001596113">
    <property type="component" value="Unassembled WGS sequence"/>
</dbReference>
<keyword evidence="7" id="KW-0342">GTP-binding</keyword>
<dbReference type="InterPro" id="IPR036025">
    <property type="entry name" value="RtcB-like_sf"/>
</dbReference>
<evidence type="ECO:0000256" key="3">
    <source>
        <dbReference type="ARBA" id="ARBA00022598"/>
    </source>
</evidence>
<evidence type="ECO:0000313" key="10">
    <source>
        <dbReference type="EMBL" id="MFC5401343.1"/>
    </source>
</evidence>
<protein>
    <recommendedName>
        <fullName evidence="2">3'-phosphate/5'-hydroxy nucleic acid ligase</fullName>
        <ecNumber evidence="2">6.5.1.8</ecNumber>
    </recommendedName>
</protein>
<keyword evidence="3" id="KW-0436">Ligase</keyword>
<comment type="caution">
    <text evidence="10">The sequence shown here is derived from an EMBL/GenBank/DDBJ whole genome shotgun (WGS) entry which is preliminary data.</text>
</comment>
<name>A0ABW0HLT1_9BACL</name>
<dbReference type="PANTHER" id="PTHR43749:SF2">
    <property type="entry name" value="RNA-SPLICING LIGASE RTCB"/>
    <property type="match status" value="1"/>
</dbReference>
<dbReference type="SUPFAM" id="SSF103365">
    <property type="entry name" value="Hypothetical protein PH1602"/>
    <property type="match status" value="1"/>
</dbReference>
<keyword evidence="11" id="KW-1185">Reference proteome</keyword>
<evidence type="ECO:0000256" key="5">
    <source>
        <dbReference type="ARBA" id="ARBA00022741"/>
    </source>
</evidence>